<name>A3ZZI8_9BACT</name>
<evidence type="ECO:0000313" key="2">
    <source>
        <dbReference type="Proteomes" id="UP000004358"/>
    </source>
</evidence>
<proteinExistence type="predicted"/>
<evidence type="ECO:0000313" key="1">
    <source>
        <dbReference type="EMBL" id="EAQ78067.1"/>
    </source>
</evidence>
<accession>A3ZZI8</accession>
<dbReference type="EMBL" id="AANZ01000024">
    <property type="protein sequence ID" value="EAQ78067.1"/>
    <property type="molecule type" value="Genomic_DNA"/>
</dbReference>
<protein>
    <submittedName>
        <fullName evidence="1">Uncharacterized protein</fullName>
    </submittedName>
</protein>
<dbReference type="STRING" id="314230.DSM3645_18641"/>
<sequence length="86" mass="9107">MPGVALPVSGAEIVDGRYEVTNNGGVPIGQHRVEINGWSADQAEGNVADVTEAPQGLLIPEKYNAKSDLVVDVNQKGTMSLDFDLK</sequence>
<dbReference type="AlphaFoldDB" id="A3ZZI8"/>
<comment type="caution">
    <text evidence="1">The sequence shown here is derived from an EMBL/GenBank/DDBJ whole genome shotgun (WGS) entry which is preliminary data.</text>
</comment>
<organism evidence="1 2">
    <name type="scientific">Blastopirellula marina DSM 3645</name>
    <dbReference type="NCBI Taxonomy" id="314230"/>
    <lineage>
        <taxon>Bacteria</taxon>
        <taxon>Pseudomonadati</taxon>
        <taxon>Planctomycetota</taxon>
        <taxon>Planctomycetia</taxon>
        <taxon>Pirellulales</taxon>
        <taxon>Pirellulaceae</taxon>
        <taxon>Blastopirellula</taxon>
    </lineage>
</organism>
<gene>
    <name evidence="1" type="ORF">DSM3645_18641</name>
</gene>
<dbReference type="HOGENOM" id="CLU_2491628_0_0_0"/>
<reference evidence="1 2" key="1">
    <citation type="submission" date="2006-02" db="EMBL/GenBank/DDBJ databases">
        <authorList>
            <person name="Amann R."/>
            <person name="Ferriera S."/>
            <person name="Johnson J."/>
            <person name="Kravitz S."/>
            <person name="Halpern A."/>
            <person name="Remington K."/>
            <person name="Beeson K."/>
            <person name="Tran B."/>
            <person name="Rogers Y.-H."/>
            <person name="Friedman R."/>
            <person name="Venter J.C."/>
        </authorList>
    </citation>
    <scope>NUCLEOTIDE SEQUENCE [LARGE SCALE GENOMIC DNA]</scope>
    <source>
        <strain evidence="1 2">DSM 3645</strain>
    </source>
</reference>
<dbReference type="Proteomes" id="UP000004358">
    <property type="component" value="Unassembled WGS sequence"/>
</dbReference>